<evidence type="ECO:0000313" key="6">
    <source>
        <dbReference type="Proteomes" id="UP000680020"/>
    </source>
</evidence>
<keyword evidence="3" id="KW-0732">Signal</keyword>
<feature type="chain" id="PRO_5044311470" evidence="3">
    <location>
        <begin position="21"/>
        <end position="232"/>
    </location>
</feature>
<gene>
    <name evidence="5" type="ORF">J7561_05210</name>
</gene>
<sequence>MRTTLIVPFMLVIAACSSHGVYTVRSGDSLNSIANRYNLSVAELSRMNNISNPDHIRVGQQLKIRGGAKVRDGRAVASTQTSTYKPNKTTAASDHTIKAPSTYNNQPIPKMGGWHKPTQGKVVRNFNPNLPGHKGIQIAGNLNQPVTSANNGQVVYAGVGSGGFGQLVIVKHSNNVYTAYGYLSSISVREGERVKSGQQIGTMGKSSEGRNILHFEIRVNGSPINPTRYVKF</sequence>
<organism evidence="5 6">
    <name type="scientific">Wohlfahrtiimonas chitiniclastica</name>
    <dbReference type="NCBI Taxonomy" id="400946"/>
    <lineage>
        <taxon>Bacteria</taxon>
        <taxon>Pseudomonadati</taxon>
        <taxon>Pseudomonadota</taxon>
        <taxon>Gammaproteobacteria</taxon>
        <taxon>Cardiobacteriales</taxon>
        <taxon>Ignatzschineriaceae</taxon>
        <taxon>Wohlfahrtiimonas</taxon>
    </lineage>
</organism>
<reference evidence="5" key="1">
    <citation type="submission" date="2021-03" db="EMBL/GenBank/DDBJ databases">
        <title>Identification and antibiotic profiling of Wohlfahrtiimonas chitiniclastica, an underestimated human pathogen.</title>
        <authorList>
            <person name="Kopf A."/>
            <person name="Bunk B."/>
            <person name="Coldewey S."/>
            <person name="Gunzer F."/>
            <person name="Riedel T."/>
            <person name="Schroettner P."/>
        </authorList>
    </citation>
    <scope>NUCLEOTIDE SEQUENCE</scope>
    <source>
        <strain evidence="5">DSM 100917</strain>
    </source>
</reference>
<evidence type="ECO:0000256" key="2">
    <source>
        <dbReference type="SAM" id="MobiDB-lite"/>
    </source>
</evidence>
<dbReference type="CDD" id="cd00118">
    <property type="entry name" value="LysM"/>
    <property type="match status" value="1"/>
</dbReference>
<dbReference type="Gene3D" id="3.10.350.10">
    <property type="entry name" value="LysM domain"/>
    <property type="match status" value="1"/>
</dbReference>
<protein>
    <submittedName>
        <fullName evidence="5">Peptidoglycan DD-metalloendopeptidase family protein</fullName>
    </submittedName>
</protein>
<comment type="similarity">
    <text evidence="1">Belongs to the E.coli NlpD/Haemophilus LppB family.</text>
</comment>
<dbReference type="PANTHER" id="PTHR21666:SF263">
    <property type="entry name" value="MUREIN HYDROLASE ACTIVATOR NLPD"/>
    <property type="match status" value="1"/>
</dbReference>
<dbReference type="PANTHER" id="PTHR21666">
    <property type="entry name" value="PEPTIDASE-RELATED"/>
    <property type="match status" value="1"/>
</dbReference>
<comment type="caution">
    <text evidence="5">The sequence shown here is derived from an EMBL/GenBank/DDBJ whole genome shotgun (WGS) entry which is preliminary data.</text>
</comment>
<dbReference type="InterPro" id="IPR036779">
    <property type="entry name" value="LysM_dom_sf"/>
</dbReference>
<dbReference type="EMBL" id="JAGIBU010000003">
    <property type="protein sequence ID" value="MBS7824601.1"/>
    <property type="molecule type" value="Genomic_DNA"/>
</dbReference>
<proteinExistence type="inferred from homology"/>
<dbReference type="InterPro" id="IPR011055">
    <property type="entry name" value="Dup_hybrid_motif"/>
</dbReference>
<evidence type="ECO:0000259" key="4">
    <source>
        <dbReference type="PROSITE" id="PS51782"/>
    </source>
</evidence>
<dbReference type="AlphaFoldDB" id="A0AB35BZS7"/>
<feature type="signal peptide" evidence="3">
    <location>
        <begin position="1"/>
        <end position="20"/>
    </location>
</feature>
<dbReference type="RefSeq" id="WP_094492910.1">
    <property type="nucleotide sequence ID" value="NZ_JAGIBR010000003.1"/>
</dbReference>
<dbReference type="Pfam" id="PF01551">
    <property type="entry name" value="Peptidase_M23"/>
    <property type="match status" value="1"/>
</dbReference>
<dbReference type="InterPro" id="IPR050570">
    <property type="entry name" value="Cell_wall_metabolism_enzyme"/>
</dbReference>
<dbReference type="GO" id="GO:0004222">
    <property type="term" value="F:metalloendopeptidase activity"/>
    <property type="evidence" value="ECO:0007669"/>
    <property type="project" value="TreeGrafter"/>
</dbReference>
<feature type="domain" description="LysM" evidence="4">
    <location>
        <begin position="20"/>
        <end position="64"/>
    </location>
</feature>
<name>A0AB35BZS7_9GAMM</name>
<dbReference type="Pfam" id="PF01476">
    <property type="entry name" value="LysM"/>
    <property type="match status" value="1"/>
</dbReference>
<dbReference type="Gene3D" id="2.70.70.10">
    <property type="entry name" value="Glucose Permease (Domain IIA)"/>
    <property type="match status" value="1"/>
</dbReference>
<dbReference type="PROSITE" id="PS51782">
    <property type="entry name" value="LYSM"/>
    <property type="match status" value="1"/>
</dbReference>
<feature type="compositionally biased region" description="Polar residues" evidence="2">
    <location>
        <begin position="77"/>
        <end position="93"/>
    </location>
</feature>
<dbReference type="Proteomes" id="UP000680020">
    <property type="component" value="Unassembled WGS sequence"/>
</dbReference>
<dbReference type="CDD" id="cd12797">
    <property type="entry name" value="M23_peptidase"/>
    <property type="match status" value="1"/>
</dbReference>
<evidence type="ECO:0000256" key="3">
    <source>
        <dbReference type="SAM" id="SignalP"/>
    </source>
</evidence>
<evidence type="ECO:0000256" key="1">
    <source>
        <dbReference type="ARBA" id="ARBA00038420"/>
    </source>
</evidence>
<evidence type="ECO:0000313" key="5">
    <source>
        <dbReference type="EMBL" id="MBS7824601.1"/>
    </source>
</evidence>
<dbReference type="SUPFAM" id="SSF51261">
    <property type="entry name" value="Duplicated hybrid motif"/>
    <property type="match status" value="1"/>
</dbReference>
<feature type="region of interest" description="Disordered" evidence="2">
    <location>
        <begin position="73"/>
        <end position="93"/>
    </location>
</feature>
<dbReference type="GeneID" id="58264048"/>
<dbReference type="InterPro" id="IPR016047">
    <property type="entry name" value="M23ase_b-sheet_dom"/>
</dbReference>
<accession>A0AB35BZS7</accession>
<dbReference type="PROSITE" id="PS51257">
    <property type="entry name" value="PROKAR_LIPOPROTEIN"/>
    <property type="match status" value="1"/>
</dbReference>
<dbReference type="InterPro" id="IPR018392">
    <property type="entry name" value="LysM"/>
</dbReference>
<dbReference type="SMART" id="SM00257">
    <property type="entry name" value="LysM"/>
    <property type="match status" value="1"/>
</dbReference>